<feature type="region of interest" description="Disordered" evidence="10">
    <location>
        <begin position="391"/>
        <end position="420"/>
    </location>
</feature>
<dbReference type="GeneID" id="94425021"/>
<feature type="compositionally biased region" description="Low complexity" evidence="10">
    <location>
        <begin position="1114"/>
        <end position="1129"/>
    </location>
</feature>
<evidence type="ECO:0000259" key="12">
    <source>
        <dbReference type="Pfam" id="PF00082"/>
    </source>
</evidence>
<comment type="caution">
    <text evidence="13">The sequence shown here is derived from an EMBL/GenBank/DDBJ whole genome shotgun (WGS) entry which is preliminary data.</text>
</comment>
<dbReference type="InterPro" id="IPR023828">
    <property type="entry name" value="Peptidase_S8_Ser-AS"/>
</dbReference>
<protein>
    <recommendedName>
        <fullName evidence="7">subtilisin</fullName>
        <ecNumber evidence="7">3.4.21.62</ecNumber>
    </recommendedName>
</protein>
<feature type="region of interest" description="Disordered" evidence="10">
    <location>
        <begin position="157"/>
        <end position="179"/>
    </location>
</feature>
<evidence type="ECO:0000256" key="11">
    <source>
        <dbReference type="SAM" id="Phobius"/>
    </source>
</evidence>
<dbReference type="PRINTS" id="PR00723">
    <property type="entry name" value="SUBTILISIN"/>
</dbReference>
<dbReference type="InterPro" id="IPR051048">
    <property type="entry name" value="Peptidase_S8/S53_subtilisin"/>
</dbReference>
<feature type="domain" description="Peptidase S8/S53" evidence="12">
    <location>
        <begin position="578"/>
        <end position="843"/>
    </location>
</feature>
<feature type="compositionally biased region" description="Pro residues" evidence="10">
    <location>
        <begin position="1104"/>
        <end position="1113"/>
    </location>
</feature>
<evidence type="ECO:0000256" key="1">
    <source>
        <dbReference type="ARBA" id="ARBA00011073"/>
    </source>
</evidence>
<dbReference type="InterPro" id="IPR022398">
    <property type="entry name" value="Peptidase_S8_His-AS"/>
</dbReference>
<dbReference type="InterPro" id="IPR000209">
    <property type="entry name" value="Peptidase_S8/S53_dom"/>
</dbReference>
<dbReference type="AlphaFoldDB" id="A0A2C6LBY6"/>
<organism evidence="13 14">
    <name type="scientific">Cystoisospora suis</name>
    <dbReference type="NCBI Taxonomy" id="483139"/>
    <lineage>
        <taxon>Eukaryota</taxon>
        <taxon>Sar</taxon>
        <taxon>Alveolata</taxon>
        <taxon>Apicomplexa</taxon>
        <taxon>Conoidasida</taxon>
        <taxon>Coccidia</taxon>
        <taxon>Eucoccidiorida</taxon>
        <taxon>Eimeriorina</taxon>
        <taxon>Sarcocystidae</taxon>
        <taxon>Cystoisospora</taxon>
    </lineage>
</organism>
<dbReference type="InterPro" id="IPR015500">
    <property type="entry name" value="Peptidase_S8_subtilisin-rel"/>
</dbReference>
<dbReference type="Gene3D" id="3.30.70.2380">
    <property type="match status" value="1"/>
</dbReference>
<dbReference type="Pfam" id="PF00082">
    <property type="entry name" value="Peptidase_S8"/>
    <property type="match status" value="1"/>
</dbReference>
<dbReference type="PROSITE" id="PS00136">
    <property type="entry name" value="SUBTILASE_ASP"/>
    <property type="match status" value="1"/>
</dbReference>
<evidence type="ECO:0000256" key="3">
    <source>
        <dbReference type="ARBA" id="ARBA00022801"/>
    </source>
</evidence>
<dbReference type="SUPFAM" id="SSF52743">
    <property type="entry name" value="Subtilisin-like"/>
    <property type="match status" value="1"/>
</dbReference>
<keyword evidence="14" id="KW-1185">Reference proteome</keyword>
<name>A0A2C6LBY6_9APIC</name>
<feature type="transmembrane region" description="Helical" evidence="11">
    <location>
        <begin position="101"/>
        <end position="127"/>
    </location>
</feature>
<feature type="region of interest" description="Disordered" evidence="10">
    <location>
        <begin position="274"/>
        <end position="296"/>
    </location>
</feature>
<dbReference type="RefSeq" id="XP_067926207.1">
    <property type="nucleotide sequence ID" value="XM_068061810.1"/>
</dbReference>
<dbReference type="CDD" id="cd07473">
    <property type="entry name" value="Peptidases_S8_Subtilisin_like"/>
    <property type="match status" value="1"/>
</dbReference>
<keyword evidence="4 8" id="KW-0720">Serine protease</keyword>
<dbReference type="PROSITE" id="PS00137">
    <property type="entry name" value="SUBTILASE_HIS"/>
    <property type="match status" value="1"/>
</dbReference>
<evidence type="ECO:0000256" key="7">
    <source>
        <dbReference type="ARBA" id="ARBA00023619"/>
    </source>
</evidence>
<keyword evidence="11" id="KW-1133">Transmembrane helix</keyword>
<dbReference type="Gene3D" id="3.40.50.200">
    <property type="entry name" value="Peptidase S8/S53 domain"/>
    <property type="match status" value="1"/>
</dbReference>
<evidence type="ECO:0000256" key="10">
    <source>
        <dbReference type="SAM" id="MobiDB-lite"/>
    </source>
</evidence>
<dbReference type="PROSITE" id="PS00138">
    <property type="entry name" value="SUBTILASE_SER"/>
    <property type="match status" value="1"/>
</dbReference>
<evidence type="ECO:0000313" key="14">
    <source>
        <dbReference type="Proteomes" id="UP000221165"/>
    </source>
</evidence>
<evidence type="ECO:0000256" key="6">
    <source>
        <dbReference type="ARBA" id="ARBA00023529"/>
    </source>
</evidence>
<dbReference type="GO" id="GO:0006508">
    <property type="term" value="P:proteolysis"/>
    <property type="evidence" value="ECO:0007669"/>
    <property type="project" value="UniProtKB-KW"/>
</dbReference>
<dbReference type="InterPro" id="IPR023827">
    <property type="entry name" value="Peptidase_S8_Asp-AS"/>
</dbReference>
<comment type="similarity">
    <text evidence="1 8 9">Belongs to the peptidase S8 family.</text>
</comment>
<feature type="region of interest" description="Disordered" evidence="10">
    <location>
        <begin position="889"/>
        <end position="1129"/>
    </location>
</feature>
<evidence type="ECO:0000313" key="13">
    <source>
        <dbReference type="EMBL" id="PHJ24534.1"/>
    </source>
</evidence>
<dbReference type="InterPro" id="IPR036852">
    <property type="entry name" value="Peptidase_S8/S53_dom_sf"/>
</dbReference>
<feature type="compositionally biased region" description="Basic and acidic residues" evidence="10">
    <location>
        <begin position="164"/>
        <end position="176"/>
    </location>
</feature>
<dbReference type="EC" id="3.4.21.62" evidence="7"/>
<evidence type="ECO:0000256" key="8">
    <source>
        <dbReference type="PROSITE-ProRule" id="PRU01240"/>
    </source>
</evidence>
<dbReference type="Proteomes" id="UP000221165">
    <property type="component" value="Unassembled WGS sequence"/>
</dbReference>
<feature type="compositionally biased region" description="Basic and acidic residues" evidence="10">
    <location>
        <begin position="1032"/>
        <end position="1041"/>
    </location>
</feature>
<dbReference type="OrthoDB" id="531541at2759"/>
<dbReference type="PANTHER" id="PTHR43399:SF4">
    <property type="entry name" value="CELL WALL-ASSOCIATED PROTEASE"/>
    <property type="match status" value="1"/>
</dbReference>
<evidence type="ECO:0000256" key="2">
    <source>
        <dbReference type="ARBA" id="ARBA00022670"/>
    </source>
</evidence>
<sequence length="1129" mass="120544">MIARWRQDDRAVCPKHRLSPTLQSDVAVAWRSSLLWSFNSFAIGAPGRDAVRPGRTGLTYRIWVVRTGDQEVKPQFTRYSPRFSSVLPVSFCRKSLRPRSVFAVVLCSTLYIVSCVLLCFSLLAGFFPCRPDGIYTVTALPLKRTWTENRIQPVSEGLRPRFQRNVDERSHSEGEQTRPGVYHVHSTAHGDLDASFGGIIRGEDPLTSGAPNADPADGGVGHTFSSTFEANVRRGDRDAWPKGRPVAERLPRLLRLASFHSTPTTATFLLHRSGTQDDPGSAGVTEPKSATPAEEQTLIQNESKTRIVARDGNLGGQQKKEHDVHRLTTAEIINSVQAAAHVIGQSVELLKEMKLKGLGHNKLANDVPADVDAIRPLTKDDELMQTLYEERKEGDASSTLTTVQGEPAAGMPSPEEALAEGEVMAKGAEEEAERAEDAAAIGAEMEDPGTLTPQLPHEQKPLRLLLIDDPESPISFLEGSESVSMLHRMASELDGDVEKLPEAGVSIVELPMSVTAEQLTNFLERLKDSGAFLEPDSVAMGQELPTLTDPLYSELWGVKALQLEGAWSLLQGAKTVRPVVCIIDTGVDYLHPDIKDNILVNEQELHGQPGVDDDGNGVIDDIYGADFSAGDGDPMDDHSHGTHVAGTIGAAANNNEGIVGVIWKPHLVPCKFLDANNKGRYSGAIRCINYCLQRGATVLNHSWAGGSRSESLYQAFLNAEKAGVFHIIAAGNQGVNLDEPANVMYPPAFSLELPSCLTVANLKWTVTRKGQQTLELAQTSNYGAKTVQVGAPGSWIQSTIPRTGDEAPDYGEKSGTSMAAPHITGLTALMLSVVPKLSFQSLYGIIFASVLPMETLDGRIVYPGIPDARKCVSEVLSLASKNEELLSSAGGDVVGSSQTTPGATASGRPPGDHPTTPPDSQPDTSSRLPPTGQPTTSPGSGSNASSGSPSTHTPATPGESHTTTLPGTPADQLTERPSTVPIKCAAKPEETLESEHLIPLKTAPYPAPPVQGKGFPEGSTEAKRQTPVYPAKKSDSPEQRHLRPQSSELQKQISRQKSSQQAAEPLSAFASAAGPVRATSTMLKPSGPQPKVGRASSTVTPPVAVTPPPPLKAPPAKVLPKAVASTAAK</sequence>
<accession>A0A2C6LBY6</accession>
<dbReference type="VEuPathDB" id="ToxoDB:CSUI_001605"/>
<dbReference type="EMBL" id="MIGC01000653">
    <property type="protein sequence ID" value="PHJ24534.1"/>
    <property type="molecule type" value="Genomic_DNA"/>
</dbReference>
<comment type="catalytic activity">
    <reaction evidence="6">
        <text>Hydrolysis of proteins with broad specificity for peptide bonds, and a preference for a large uncharged residue in P1. Hydrolyzes peptide amides.</text>
        <dbReference type="EC" id="3.4.21.62"/>
    </reaction>
</comment>
<reference evidence="13 14" key="1">
    <citation type="journal article" date="2017" name="Int. J. Parasitol.">
        <title>The genome of the protozoan parasite Cystoisospora suis and a reverse vaccinology approach to identify vaccine candidates.</title>
        <authorList>
            <person name="Palmieri N."/>
            <person name="Shrestha A."/>
            <person name="Ruttkowski B."/>
            <person name="Beck T."/>
            <person name="Vogl C."/>
            <person name="Tomley F."/>
            <person name="Blake D.P."/>
            <person name="Joachim A."/>
        </authorList>
    </citation>
    <scope>NUCLEOTIDE SEQUENCE [LARGE SCALE GENOMIC DNA]</scope>
    <source>
        <strain evidence="13 14">Wien I</strain>
    </source>
</reference>
<dbReference type="InterPro" id="IPR034204">
    <property type="entry name" value="PfSUB1-like_cat_dom"/>
</dbReference>
<keyword evidence="11" id="KW-0472">Membrane</keyword>
<feature type="compositionally biased region" description="Low complexity" evidence="10">
    <location>
        <begin position="1050"/>
        <end position="1073"/>
    </location>
</feature>
<feature type="compositionally biased region" description="Low complexity" evidence="10">
    <location>
        <begin position="921"/>
        <end position="951"/>
    </location>
</feature>
<feature type="active site" description="Charge relay system" evidence="8">
    <location>
        <position position="817"/>
    </location>
</feature>
<keyword evidence="5" id="KW-0865">Zymogen</keyword>
<dbReference type="GO" id="GO:0004252">
    <property type="term" value="F:serine-type endopeptidase activity"/>
    <property type="evidence" value="ECO:0007669"/>
    <property type="project" value="UniProtKB-UniRule"/>
</dbReference>
<keyword evidence="11" id="KW-0812">Transmembrane</keyword>
<feature type="active site" description="Charge relay system" evidence="8">
    <location>
        <position position="640"/>
    </location>
</feature>
<dbReference type="PANTHER" id="PTHR43399">
    <property type="entry name" value="SUBTILISIN-RELATED"/>
    <property type="match status" value="1"/>
</dbReference>
<feature type="active site" description="Charge relay system" evidence="8">
    <location>
        <position position="584"/>
    </location>
</feature>
<evidence type="ECO:0000256" key="5">
    <source>
        <dbReference type="ARBA" id="ARBA00023145"/>
    </source>
</evidence>
<keyword evidence="3 8" id="KW-0378">Hydrolase</keyword>
<evidence type="ECO:0000256" key="9">
    <source>
        <dbReference type="RuleBase" id="RU003355"/>
    </source>
</evidence>
<dbReference type="PROSITE" id="PS51892">
    <property type="entry name" value="SUBTILASE"/>
    <property type="match status" value="1"/>
</dbReference>
<proteinExistence type="inferred from homology"/>
<feature type="compositionally biased region" description="Basic and acidic residues" evidence="10">
    <location>
        <begin position="986"/>
        <end position="998"/>
    </location>
</feature>
<evidence type="ECO:0000256" key="4">
    <source>
        <dbReference type="ARBA" id="ARBA00022825"/>
    </source>
</evidence>
<gene>
    <name evidence="13" type="ORF">CSUI_001605</name>
</gene>
<keyword evidence="2 8" id="KW-0645">Protease</keyword>